<keyword evidence="6" id="KW-1185">Reference proteome</keyword>
<evidence type="ECO:0000259" key="5">
    <source>
        <dbReference type="Pfam" id="PF05843"/>
    </source>
</evidence>
<feature type="domain" description="Suppressor of forked" evidence="5">
    <location>
        <begin position="87"/>
        <end position="235"/>
    </location>
</feature>
<evidence type="ECO:0000256" key="4">
    <source>
        <dbReference type="SAM" id="MobiDB-lite"/>
    </source>
</evidence>
<feature type="region of interest" description="Disordered" evidence="4">
    <location>
        <begin position="406"/>
        <end position="451"/>
    </location>
</feature>
<dbReference type="InterPro" id="IPR008847">
    <property type="entry name" value="Suf"/>
</dbReference>
<dbReference type="Pfam" id="PF05843">
    <property type="entry name" value="Suf"/>
    <property type="match status" value="2"/>
</dbReference>
<reference evidence="7" key="1">
    <citation type="submission" date="2016-11" db="UniProtKB">
        <authorList>
            <consortium name="WormBaseParasite"/>
        </authorList>
    </citation>
    <scope>IDENTIFICATION</scope>
</reference>
<dbReference type="PANTHER" id="PTHR19980">
    <property type="entry name" value="RNA CLEAVAGE STIMULATION FACTOR"/>
    <property type="match status" value="1"/>
</dbReference>
<dbReference type="SMART" id="SM00386">
    <property type="entry name" value="HAT"/>
    <property type="match status" value="5"/>
</dbReference>
<dbReference type="Proteomes" id="UP000095283">
    <property type="component" value="Unplaced"/>
</dbReference>
<keyword evidence="3" id="KW-0539">Nucleus</keyword>
<dbReference type="InterPro" id="IPR045243">
    <property type="entry name" value="Rna14-like"/>
</dbReference>
<feature type="domain" description="Suppressor of forked" evidence="5">
    <location>
        <begin position="2"/>
        <end position="61"/>
    </location>
</feature>
<keyword evidence="2" id="KW-0677">Repeat</keyword>
<dbReference type="Gene3D" id="1.25.40.10">
    <property type="entry name" value="Tetratricopeptide repeat domain"/>
    <property type="match status" value="1"/>
</dbReference>
<dbReference type="WBParaSite" id="Hba_21085">
    <property type="protein sequence ID" value="Hba_21085"/>
    <property type="gene ID" value="Hba_21085"/>
</dbReference>
<dbReference type="InterPro" id="IPR003107">
    <property type="entry name" value="HAT"/>
</dbReference>
<organism evidence="6 7">
    <name type="scientific">Heterorhabditis bacteriophora</name>
    <name type="common">Entomopathogenic nematode worm</name>
    <dbReference type="NCBI Taxonomy" id="37862"/>
    <lineage>
        <taxon>Eukaryota</taxon>
        <taxon>Metazoa</taxon>
        <taxon>Ecdysozoa</taxon>
        <taxon>Nematoda</taxon>
        <taxon>Chromadorea</taxon>
        <taxon>Rhabditida</taxon>
        <taxon>Rhabditina</taxon>
        <taxon>Rhabditomorpha</taxon>
        <taxon>Strongyloidea</taxon>
        <taxon>Heterorhabditidae</taxon>
        <taxon>Heterorhabditis</taxon>
    </lineage>
</organism>
<accession>A0A1I7XTD6</accession>
<dbReference type="SUPFAM" id="SSF48452">
    <property type="entry name" value="TPR-like"/>
    <property type="match status" value="1"/>
</dbReference>
<evidence type="ECO:0000313" key="7">
    <source>
        <dbReference type="WBParaSite" id="Hba_21085"/>
    </source>
</evidence>
<evidence type="ECO:0000256" key="3">
    <source>
        <dbReference type="ARBA" id="ARBA00023242"/>
    </source>
</evidence>
<evidence type="ECO:0000256" key="2">
    <source>
        <dbReference type="ARBA" id="ARBA00022737"/>
    </source>
</evidence>
<dbReference type="AlphaFoldDB" id="A0A1I7XTD6"/>
<protein>
    <submittedName>
        <fullName evidence="7">Suf domain-containing protein</fullName>
    </submittedName>
</protein>
<name>A0A1I7XTD6_HETBA</name>
<dbReference type="GO" id="GO:0031124">
    <property type="term" value="P:mRNA 3'-end processing"/>
    <property type="evidence" value="ECO:0007669"/>
    <property type="project" value="InterPro"/>
</dbReference>
<dbReference type="GO" id="GO:0003729">
    <property type="term" value="F:mRNA binding"/>
    <property type="evidence" value="ECO:0007669"/>
    <property type="project" value="TreeGrafter"/>
</dbReference>
<feature type="compositionally biased region" description="Basic residues" evidence="4">
    <location>
        <begin position="441"/>
        <end position="451"/>
    </location>
</feature>
<feature type="compositionally biased region" description="Polar residues" evidence="4">
    <location>
        <begin position="406"/>
        <end position="415"/>
    </location>
</feature>
<dbReference type="GO" id="GO:0005634">
    <property type="term" value="C:nucleus"/>
    <property type="evidence" value="ECO:0007669"/>
    <property type="project" value="UniProtKB-SubCell"/>
</dbReference>
<dbReference type="InterPro" id="IPR011990">
    <property type="entry name" value="TPR-like_helical_dom_sf"/>
</dbReference>
<evidence type="ECO:0000313" key="6">
    <source>
        <dbReference type="Proteomes" id="UP000095283"/>
    </source>
</evidence>
<comment type="subcellular location">
    <subcellularLocation>
        <location evidence="1">Nucleus</location>
    </subcellularLocation>
</comment>
<proteinExistence type="predicted"/>
<sequence length="451" mass="52397">MAKQFEQVTRGINRQAVSVPPRGSAPEMKQVEMWKKYILWEKSNPLDTEEYGQFAKRGILHRVFQVIEFFHYVVIKYSSLKYYLFTVVYAYEQALLCLGYYPDMWYEAALFLQQASKTLEEKGDVKLSQQMTVEAMQLFDRAIGGLMNESQLLFFAYADFEEERMKFDNVKKIYDKLIAIEHIDPTLTYVQLMKFTRRTEGVRAARGVFKRAREDPRSRHHVFVAAALMEYYCSKVFCSSKIIFIYFYFKKMFCILYVSVKLSFIPYIYITLISETSTYRWHSIWLVRNFKCYPRPDTDQMIPFKPKTNTFGSFHPVPGGVFPPPPAAAHLLTLLPPPWSFQGPFVSVDLLMDSLLKYQPTNSAPIVDTKVKLENGTMLGPMRVEDAKKDFYQLLATTTDPNVAMSSSEFCSTTTTKKRRMNGDSDSEDETRTGPAPRDIYKRRMNQKAGE</sequence>
<evidence type="ECO:0000256" key="1">
    <source>
        <dbReference type="ARBA" id="ARBA00004123"/>
    </source>
</evidence>
<dbReference type="PANTHER" id="PTHR19980:SF0">
    <property type="entry name" value="CLEAVAGE STIMULATION FACTOR SUBUNIT 3"/>
    <property type="match status" value="1"/>
</dbReference>